<keyword evidence="3" id="KW-1185">Reference proteome</keyword>
<dbReference type="SUPFAM" id="SSF54427">
    <property type="entry name" value="NTF2-like"/>
    <property type="match status" value="1"/>
</dbReference>
<proteinExistence type="predicted"/>
<dbReference type="EMBL" id="PKUS01000039">
    <property type="protein sequence ID" value="PLW67079.1"/>
    <property type="molecule type" value="Genomic_DNA"/>
</dbReference>
<dbReference type="Gene3D" id="3.10.450.50">
    <property type="match status" value="1"/>
</dbReference>
<accession>A0A2N5WXW1</accession>
<name>A0A2N5WXW1_9GAMM</name>
<dbReference type="Proteomes" id="UP000235005">
    <property type="component" value="Unassembled WGS sequence"/>
</dbReference>
<dbReference type="Pfam" id="PF13577">
    <property type="entry name" value="SnoaL_4"/>
    <property type="match status" value="1"/>
</dbReference>
<dbReference type="OrthoDB" id="581683at2"/>
<protein>
    <submittedName>
        <fullName evidence="2">Nuclear transport factor 2 family protein</fullName>
    </submittedName>
</protein>
<dbReference type="AlphaFoldDB" id="A0A2N5WXW1"/>
<evidence type="ECO:0000313" key="3">
    <source>
        <dbReference type="Proteomes" id="UP000235005"/>
    </source>
</evidence>
<gene>
    <name evidence="2" type="ORF">C0039_18860</name>
</gene>
<feature type="domain" description="SnoaL-like" evidence="1">
    <location>
        <begin position="5"/>
        <end position="127"/>
    </location>
</feature>
<sequence length="167" mass="19052">MDITLDKARIYEVLCGYCRGLDRMDKALAYATWHKEGTALYHDIYEGSGRGFVDWVWEAHAGMERHFHQIGNHLIVVDGDTASSETYVTVALWTLPDSEGIQQEIVGRGRYLDRWSKQQGNWAIDHREHILDMQTVHELSRGYINQVSARDSSDPSYAFLAGGSHRP</sequence>
<organism evidence="2 3">
    <name type="scientific">Pseudohalioglobus lutimaris</name>
    <dbReference type="NCBI Taxonomy" id="1737061"/>
    <lineage>
        <taxon>Bacteria</taxon>
        <taxon>Pseudomonadati</taxon>
        <taxon>Pseudomonadota</taxon>
        <taxon>Gammaproteobacteria</taxon>
        <taxon>Cellvibrionales</taxon>
        <taxon>Halieaceae</taxon>
        <taxon>Pseudohalioglobus</taxon>
    </lineage>
</organism>
<dbReference type="RefSeq" id="WP_101518966.1">
    <property type="nucleotide sequence ID" value="NZ_PKUS01000039.1"/>
</dbReference>
<dbReference type="InterPro" id="IPR037401">
    <property type="entry name" value="SnoaL-like"/>
</dbReference>
<evidence type="ECO:0000313" key="2">
    <source>
        <dbReference type="EMBL" id="PLW67079.1"/>
    </source>
</evidence>
<reference evidence="2 3" key="1">
    <citation type="submission" date="2018-01" db="EMBL/GenBank/DDBJ databases">
        <title>The draft genome sequence of Halioglobus lutimaris HF004.</title>
        <authorList>
            <person name="Du Z.-J."/>
            <person name="Shi M.-J."/>
        </authorList>
    </citation>
    <scope>NUCLEOTIDE SEQUENCE [LARGE SCALE GENOMIC DNA]</scope>
    <source>
        <strain evidence="2 3">HF004</strain>
    </source>
</reference>
<evidence type="ECO:0000259" key="1">
    <source>
        <dbReference type="Pfam" id="PF13577"/>
    </source>
</evidence>
<comment type="caution">
    <text evidence="2">The sequence shown here is derived from an EMBL/GenBank/DDBJ whole genome shotgun (WGS) entry which is preliminary data.</text>
</comment>
<dbReference type="InterPro" id="IPR032710">
    <property type="entry name" value="NTF2-like_dom_sf"/>
</dbReference>